<feature type="region of interest" description="Disordered" evidence="7">
    <location>
        <begin position="1"/>
        <end position="81"/>
    </location>
</feature>
<evidence type="ECO:0000256" key="3">
    <source>
        <dbReference type="ARBA" id="ARBA00022448"/>
    </source>
</evidence>
<accession>A0A2T4CBA1</accession>
<feature type="compositionally biased region" description="Low complexity" evidence="7">
    <location>
        <begin position="165"/>
        <end position="178"/>
    </location>
</feature>
<dbReference type="PANTHER" id="PTHR28280:SF1">
    <property type="entry name" value="SHUTTLING PRE-60S FACTOR ECM1"/>
    <property type="match status" value="1"/>
</dbReference>
<dbReference type="PANTHER" id="PTHR28280">
    <property type="entry name" value="SHUTTLING PRE-60S FACTOR ECM1"/>
    <property type="match status" value="1"/>
</dbReference>
<evidence type="ECO:0000256" key="2">
    <source>
        <dbReference type="ARBA" id="ARBA00004496"/>
    </source>
</evidence>
<keyword evidence="6" id="KW-0539">Nucleus</keyword>
<dbReference type="EMBL" id="KZ679129">
    <property type="protein sequence ID" value="PTB78857.1"/>
    <property type="molecule type" value="Genomic_DNA"/>
</dbReference>
<feature type="compositionally biased region" description="Acidic residues" evidence="7">
    <location>
        <begin position="152"/>
        <end position="161"/>
    </location>
</feature>
<evidence type="ECO:0000256" key="1">
    <source>
        <dbReference type="ARBA" id="ARBA00004123"/>
    </source>
</evidence>
<proteinExistence type="predicted"/>
<evidence type="ECO:0008006" key="10">
    <source>
        <dbReference type="Google" id="ProtNLM"/>
    </source>
</evidence>
<comment type="subcellular location">
    <subcellularLocation>
        <location evidence="2">Cytoplasm</location>
    </subcellularLocation>
    <subcellularLocation>
        <location evidence="1">Nucleus</location>
    </subcellularLocation>
</comment>
<evidence type="ECO:0000256" key="4">
    <source>
        <dbReference type="ARBA" id="ARBA00022490"/>
    </source>
</evidence>
<dbReference type="OrthoDB" id="5304887at2759"/>
<keyword evidence="3" id="KW-0813">Transport</keyword>
<name>A0A2T4CBA1_TRILO</name>
<dbReference type="InterPro" id="IPR022784">
    <property type="entry name" value="Ribosome_bgen_Alb1"/>
</dbReference>
<dbReference type="GO" id="GO:0005737">
    <property type="term" value="C:cytoplasm"/>
    <property type="evidence" value="ECO:0007669"/>
    <property type="project" value="UniProtKB-SubCell"/>
</dbReference>
<keyword evidence="5" id="KW-0690">Ribosome biogenesis</keyword>
<dbReference type="AlphaFoldDB" id="A0A2T4CBA1"/>
<dbReference type="Proteomes" id="UP000240760">
    <property type="component" value="Unassembled WGS sequence"/>
</dbReference>
<dbReference type="GO" id="GO:0005730">
    <property type="term" value="C:nucleolus"/>
    <property type="evidence" value="ECO:0007669"/>
    <property type="project" value="TreeGrafter"/>
</dbReference>
<reference evidence="8 9" key="1">
    <citation type="submission" date="2016-07" db="EMBL/GenBank/DDBJ databases">
        <title>Multiple horizontal gene transfer events from other fungi enriched the ability of initially mycotrophic Trichoderma (Ascomycota) to feed on dead plant biomass.</title>
        <authorList>
            <consortium name="DOE Joint Genome Institute"/>
            <person name="Aerts A."/>
            <person name="Atanasova L."/>
            <person name="Chenthamara K."/>
            <person name="Zhang J."/>
            <person name="Grujic M."/>
            <person name="Henrissat B."/>
            <person name="Kuo A."/>
            <person name="Salamov A."/>
            <person name="Lipzen A."/>
            <person name="Labutti K."/>
            <person name="Barry K."/>
            <person name="Miao Y."/>
            <person name="Rahimi M.J."/>
            <person name="Shen Q."/>
            <person name="Grigoriev I.V."/>
            <person name="Kubicek C.P."/>
            <person name="Druzhinina I.S."/>
        </authorList>
    </citation>
    <scope>NUCLEOTIDE SEQUENCE [LARGE SCALE GENOMIC DNA]</scope>
    <source>
        <strain evidence="8 9">ATCC 18648</strain>
    </source>
</reference>
<sequence length="187" mass="20193">MAKTQNRPPSKRSRAARRATSPSINTDKSLKEVSLPTSTHAAAAARPSVLAARHSAGVTKKSKRGRQLSARGRRRQEKGLEMAEAFVERKNKKLEKSLGKAKVVQSRAKKWDDINKDAEQTRSNAFEVLRLATGEAVGGDDDKEGETKMGDWETDDEEVDGETGAGSEPASAAPAAPVVDEDDDLIL</sequence>
<dbReference type="GO" id="GO:0000055">
    <property type="term" value="P:ribosomal large subunit export from nucleus"/>
    <property type="evidence" value="ECO:0007669"/>
    <property type="project" value="TreeGrafter"/>
</dbReference>
<evidence type="ECO:0000313" key="8">
    <source>
        <dbReference type="EMBL" id="PTB78857.1"/>
    </source>
</evidence>
<protein>
    <recommendedName>
        <fullName evidence="10">Alb1-domain-containing protein</fullName>
    </recommendedName>
</protein>
<evidence type="ECO:0000313" key="9">
    <source>
        <dbReference type="Proteomes" id="UP000240760"/>
    </source>
</evidence>
<dbReference type="GO" id="GO:0030687">
    <property type="term" value="C:preribosome, large subunit precursor"/>
    <property type="evidence" value="ECO:0007669"/>
    <property type="project" value="TreeGrafter"/>
</dbReference>
<evidence type="ECO:0000256" key="7">
    <source>
        <dbReference type="SAM" id="MobiDB-lite"/>
    </source>
</evidence>
<keyword evidence="9" id="KW-1185">Reference proteome</keyword>
<dbReference type="Pfam" id="PF09135">
    <property type="entry name" value="Alb1"/>
    <property type="match status" value="1"/>
</dbReference>
<feature type="compositionally biased region" description="Basic residues" evidence="7">
    <location>
        <begin position="60"/>
        <end position="76"/>
    </location>
</feature>
<feature type="region of interest" description="Disordered" evidence="7">
    <location>
        <begin position="132"/>
        <end position="187"/>
    </location>
</feature>
<gene>
    <name evidence="8" type="ORF">M440DRAFT_18283</name>
</gene>
<dbReference type="InterPro" id="IPR053278">
    <property type="entry name" value="Pre-60S_factor_ECM1"/>
</dbReference>
<feature type="compositionally biased region" description="Low complexity" evidence="7">
    <location>
        <begin position="41"/>
        <end position="52"/>
    </location>
</feature>
<evidence type="ECO:0000256" key="5">
    <source>
        <dbReference type="ARBA" id="ARBA00022517"/>
    </source>
</evidence>
<organism evidence="8 9">
    <name type="scientific">Trichoderma longibrachiatum ATCC 18648</name>
    <dbReference type="NCBI Taxonomy" id="983965"/>
    <lineage>
        <taxon>Eukaryota</taxon>
        <taxon>Fungi</taxon>
        <taxon>Dikarya</taxon>
        <taxon>Ascomycota</taxon>
        <taxon>Pezizomycotina</taxon>
        <taxon>Sordariomycetes</taxon>
        <taxon>Hypocreomycetidae</taxon>
        <taxon>Hypocreales</taxon>
        <taxon>Hypocreaceae</taxon>
        <taxon>Trichoderma</taxon>
    </lineage>
</organism>
<evidence type="ECO:0000256" key="6">
    <source>
        <dbReference type="ARBA" id="ARBA00023242"/>
    </source>
</evidence>
<keyword evidence="4" id="KW-0963">Cytoplasm</keyword>